<sequence length="311" mass="35166">MNKLERVNTVLQGGTPDRAPMSCWYHFGHQFLPGEKFAELACAFFDYYDFDWLKVMNDYFYPMPEGMTELKSAADLKKLTPFAIEQSPLNEQLKALRLIQQHLTGRAYFVDTVFDPYQALQRSPVGQHLPVLIEEQPQAVLDALDIVTENLIVYAKKSLAAGAAGIFVSILGSKEQMTRDDFLRFEKPFAMRLFEAVKDDGPMNTLHVHGHHIDTDNVLDFPVNIISWEDRVPDNPSLQEMKDRFPGCVMGGIDNTIVTRHTPAYLMNMVREGMEMGGTMRFFLANGCSIPGSMSPFALKCMVEVAQGLRK</sequence>
<dbReference type="HOGENOM" id="CLU_040933_1_1_0"/>
<dbReference type="SUPFAM" id="SSF51726">
    <property type="entry name" value="UROD/MetE-like"/>
    <property type="match status" value="1"/>
</dbReference>
<dbReference type="AlphaFoldDB" id="A0A081C9Z4"/>
<name>A0A081C9Z4_VECG1</name>
<dbReference type="Pfam" id="PF01208">
    <property type="entry name" value="URO-D"/>
    <property type="match status" value="1"/>
</dbReference>
<feature type="domain" description="Uroporphyrinogen decarboxylase (URO-D)" evidence="1">
    <location>
        <begin position="68"/>
        <end position="307"/>
    </location>
</feature>
<dbReference type="GO" id="GO:0004853">
    <property type="term" value="F:uroporphyrinogen decarboxylase activity"/>
    <property type="evidence" value="ECO:0007669"/>
    <property type="project" value="InterPro"/>
</dbReference>
<protein>
    <submittedName>
        <fullName evidence="2">Uroporphyrinogen decarboxylase, URO-D</fullName>
    </submittedName>
</protein>
<evidence type="ECO:0000313" key="2">
    <source>
        <dbReference type="EMBL" id="GAK61399.1"/>
    </source>
</evidence>
<accession>A0A081C9Z4</accession>
<dbReference type="PANTHER" id="PTHR47099">
    <property type="entry name" value="METHYLCOBAMIDE:COM METHYLTRANSFERASE MTBA"/>
    <property type="match status" value="1"/>
</dbReference>
<dbReference type="EMBL" id="DF820479">
    <property type="protein sequence ID" value="GAK61399.1"/>
    <property type="molecule type" value="Genomic_DNA"/>
</dbReference>
<dbReference type="GO" id="GO:0006779">
    <property type="term" value="P:porphyrin-containing compound biosynthetic process"/>
    <property type="evidence" value="ECO:0007669"/>
    <property type="project" value="InterPro"/>
</dbReference>
<proteinExistence type="predicted"/>
<dbReference type="Gene3D" id="3.20.20.210">
    <property type="match status" value="1"/>
</dbReference>
<organism evidence="2">
    <name type="scientific">Vecturithrix granuli</name>
    <dbReference type="NCBI Taxonomy" id="1499967"/>
    <lineage>
        <taxon>Bacteria</taxon>
        <taxon>Candidatus Moduliflexota</taxon>
        <taxon>Candidatus Vecturitrichia</taxon>
        <taxon>Candidatus Vecturitrichales</taxon>
        <taxon>Candidatus Vecturitrichaceae</taxon>
        <taxon>Candidatus Vecturithrix</taxon>
    </lineage>
</organism>
<dbReference type="STRING" id="1499967.U27_01299"/>
<gene>
    <name evidence="2" type="ORF">U27_01299</name>
</gene>
<dbReference type="InterPro" id="IPR038071">
    <property type="entry name" value="UROD/MetE-like_sf"/>
</dbReference>
<dbReference type="Proteomes" id="UP000030661">
    <property type="component" value="Unassembled WGS sequence"/>
</dbReference>
<dbReference type="PANTHER" id="PTHR47099:SF1">
    <property type="entry name" value="METHYLCOBAMIDE:COM METHYLTRANSFERASE MTBA"/>
    <property type="match status" value="1"/>
</dbReference>
<evidence type="ECO:0000259" key="1">
    <source>
        <dbReference type="Pfam" id="PF01208"/>
    </source>
</evidence>
<dbReference type="InterPro" id="IPR000257">
    <property type="entry name" value="Uroporphyrinogen_deCOase"/>
</dbReference>
<reference evidence="2" key="1">
    <citation type="journal article" date="2015" name="PeerJ">
        <title>First genomic representation of candidate bacterial phylum KSB3 points to enhanced environmental sensing as a trigger of wastewater bulking.</title>
        <authorList>
            <person name="Sekiguchi Y."/>
            <person name="Ohashi A."/>
            <person name="Parks D.H."/>
            <person name="Yamauchi T."/>
            <person name="Tyson G.W."/>
            <person name="Hugenholtz P."/>
        </authorList>
    </citation>
    <scope>NUCLEOTIDE SEQUENCE [LARGE SCALE GENOMIC DNA]</scope>
</reference>
<dbReference type="InterPro" id="IPR052024">
    <property type="entry name" value="Methanogen_methyltrans"/>
</dbReference>
<keyword evidence="3" id="KW-1185">Reference proteome</keyword>
<evidence type="ECO:0000313" key="3">
    <source>
        <dbReference type="Proteomes" id="UP000030661"/>
    </source>
</evidence>
<dbReference type="eggNOG" id="COG0407">
    <property type="taxonomic scope" value="Bacteria"/>
</dbReference>